<reference evidence="2 3" key="1">
    <citation type="submission" date="2019-04" db="EMBL/GenBank/DDBJ databases">
        <title>Corynebacterium endometrii sp. nov., isolated from the uterus of a cow with endometritis.</title>
        <authorList>
            <person name="Ballas P."/>
            <person name="Ruckert C."/>
            <person name="Wagener K."/>
            <person name="Drillich M."/>
            <person name="Kaempfer P."/>
            <person name="Busse H.-J."/>
            <person name="Ehling-Schulz M."/>
        </authorList>
    </citation>
    <scope>NUCLEOTIDE SEQUENCE [LARGE SCALE GENOMIC DNA]</scope>
    <source>
        <strain evidence="2 3">LMM-1653</strain>
    </source>
</reference>
<dbReference type="RefSeq" id="WP_136141478.1">
    <property type="nucleotide sequence ID" value="NZ_CP039247.1"/>
</dbReference>
<keyword evidence="1" id="KW-0732">Signal</keyword>
<sequence length="315" mass="33106" precursor="true">MFRLRVFAVSSALLIGASTALTACSYSPPGPAVDQPVGLNVDASRVTLVDPGQGKTRVLAYRDLDQAQELTYSSAESFTQDVVHAPELDSYSPEDADLATTTVKLDGEVEAASEAVEGQQPATRNVFFTISEPDFSGGTDLTSAEGFQFGWRANDDGQMSSLRLAAPQSAADDARAITEQAIVKLTALPIVFPGEAVGAGASWTVESRVTGQSSLLQTATYTIKELEGDTVVLDVQIDQRPSQGALSLEGAGEGLEGQNLEVLESTTESRGELTVDLTKPLPTAGDVQYTTTVVYGSNKSKARVVQTSGSVLSFS</sequence>
<dbReference type="AlphaFoldDB" id="A0A4P7QGP9"/>
<proteinExistence type="predicted"/>
<accession>A0A4P7QGP9</accession>
<feature type="chain" id="PRO_5039100834" description="Secreted protein" evidence="1">
    <location>
        <begin position="24"/>
        <end position="315"/>
    </location>
</feature>
<organism evidence="2 3">
    <name type="scientific">Corynebacterium endometrii</name>
    <dbReference type="NCBI Taxonomy" id="2488819"/>
    <lineage>
        <taxon>Bacteria</taxon>
        <taxon>Bacillati</taxon>
        <taxon>Actinomycetota</taxon>
        <taxon>Actinomycetes</taxon>
        <taxon>Mycobacteriales</taxon>
        <taxon>Corynebacteriaceae</taxon>
        <taxon>Corynebacterium</taxon>
    </lineage>
</organism>
<feature type="signal peptide" evidence="1">
    <location>
        <begin position="1"/>
        <end position="23"/>
    </location>
</feature>
<gene>
    <name evidence="2" type="ORF">CENDO_07545</name>
</gene>
<dbReference type="Proteomes" id="UP000296352">
    <property type="component" value="Chromosome"/>
</dbReference>
<dbReference type="EMBL" id="CP039247">
    <property type="protein sequence ID" value="QCB28783.1"/>
    <property type="molecule type" value="Genomic_DNA"/>
</dbReference>
<dbReference type="PROSITE" id="PS51257">
    <property type="entry name" value="PROKAR_LIPOPROTEIN"/>
    <property type="match status" value="1"/>
</dbReference>
<name>A0A4P7QGP9_9CORY</name>
<keyword evidence="3" id="KW-1185">Reference proteome</keyword>
<dbReference type="KEGG" id="cee:CENDO_07545"/>
<evidence type="ECO:0000313" key="3">
    <source>
        <dbReference type="Proteomes" id="UP000296352"/>
    </source>
</evidence>
<dbReference type="OrthoDB" id="4566419at2"/>
<evidence type="ECO:0000313" key="2">
    <source>
        <dbReference type="EMBL" id="QCB28783.1"/>
    </source>
</evidence>
<evidence type="ECO:0008006" key="4">
    <source>
        <dbReference type="Google" id="ProtNLM"/>
    </source>
</evidence>
<evidence type="ECO:0000256" key="1">
    <source>
        <dbReference type="SAM" id="SignalP"/>
    </source>
</evidence>
<protein>
    <recommendedName>
        <fullName evidence="4">Secreted protein</fullName>
    </recommendedName>
</protein>